<evidence type="ECO:0000313" key="3">
    <source>
        <dbReference type="Proteomes" id="UP001595075"/>
    </source>
</evidence>
<evidence type="ECO:0000313" key="2">
    <source>
        <dbReference type="EMBL" id="KAL2061705.1"/>
    </source>
</evidence>
<accession>A0ABR4BVP3</accession>
<dbReference type="EMBL" id="JAZHXI010000018">
    <property type="protein sequence ID" value="KAL2061705.1"/>
    <property type="molecule type" value="Genomic_DNA"/>
</dbReference>
<dbReference type="SMART" id="SM00450">
    <property type="entry name" value="RHOD"/>
    <property type="match status" value="1"/>
</dbReference>
<dbReference type="Gene3D" id="3.40.250.10">
    <property type="entry name" value="Rhodanese-like domain"/>
    <property type="match status" value="1"/>
</dbReference>
<organism evidence="2 3">
    <name type="scientific">Oculimacula yallundae</name>
    <dbReference type="NCBI Taxonomy" id="86028"/>
    <lineage>
        <taxon>Eukaryota</taxon>
        <taxon>Fungi</taxon>
        <taxon>Dikarya</taxon>
        <taxon>Ascomycota</taxon>
        <taxon>Pezizomycotina</taxon>
        <taxon>Leotiomycetes</taxon>
        <taxon>Helotiales</taxon>
        <taxon>Ploettnerulaceae</taxon>
        <taxon>Oculimacula</taxon>
    </lineage>
</organism>
<dbReference type="Pfam" id="PF00581">
    <property type="entry name" value="Rhodanese"/>
    <property type="match status" value="1"/>
</dbReference>
<dbReference type="PANTHER" id="PTHR44086">
    <property type="entry name" value="THIOSULFATE SULFURTRANSFERASE RDL2, MITOCHONDRIAL-RELATED"/>
    <property type="match status" value="1"/>
</dbReference>
<gene>
    <name evidence="2" type="ORF">VTL71DRAFT_7083</name>
</gene>
<reference evidence="2 3" key="1">
    <citation type="journal article" date="2024" name="Commun. Biol.">
        <title>Comparative genomic analysis of thermophilic fungi reveals convergent evolutionary adaptations and gene losses.</title>
        <authorList>
            <person name="Steindorff A.S."/>
            <person name="Aguilar-Pontes M.V."/>
            <person name="Robinson A.J."/>
            <person name="Andreopoulos B."/>
            <person name="LaButti K."/>
            <person name="Kuo A."/>
            <person name="Mondo S."/>
            <person name="Riley R."/>
            <person name="Otillar R."/>
            <person name="Haridas S."/>
            <person name="Lipzen A."/>
            <person name="Grimwood J."/>
            <person name="Schmutz J."/>
            <person name="Clum A."/>
            <person name="Reid I.D."/>
            <person name="Moisan M.C."/>
            <person name="Butler G."/>
            <person name="Nguyen T.T.M."/>
            <person name="Dewar K."/>
            <person name="Conant G."/>
            <person name="Drula E."/>
            <person name="Henrissat B."/>
            <person name="Hansel C."/>
            <person name="Singer S."/>
            <person name="Hutchinson M.I."/>
            <person name="de Vries R.P."/>
            <person name="Natvig D.O."/>
            <person name="Powell A.J."/>
            <person name="Tsang A."/>
            <person name="Grigoriev I.V."/>
        </authorList>
    </citation>
    <scope>NUCLEOTIDE SEQUENCE [LARGE SCALE GENOMIC DNA]</scope>
    <source>
        <strain evidence="2 3">CBS 494.80</strain>
    </source>
</reference>
<protein>
    <recommendedName>
        <fullName evidence="1">Rhodanese domain-containing protein</fullName>
    </recommendedName>
</protein>
<feature type="domain" description="Rhodanese" evidence="1">
    <location>
        <begin position="71"/>
        <end position="173"/>
    </location>
</feature>
<dbReference type="Proteomes" id="UP001595075">
    <property type="component" value="Unassembled WGS sequence"/>
</dbReference>
<name>A0ABR4BVP3_9HELO</name>
<dbReference type="PROSITE" id="PS50206">
    <property type="entry name" value="RHODANESE_3"/>
    <property type="match status" value="1"/>
</dbReference>
<keyword evidence="3" id="KW-1185">Reference proteome</keyword>
<sequence length="176" mass="19512">MATVRSLASVLLQTSQRSIPRATRYVRTQPTTSIQAIPAIGHAHYARLYSQEAQPSRIYSFKEIKAFVEKPDATRILVDSREPGELQATGTIPGSLNIPVTSKPDSFFISAEEFEDRFGFERPSKEQELVFYCKSGVRSRAAAALARQAGWGNVAEYQGSWLDWDKNGGAKEGGRQ</sequence>
<proteinExistence type="predicted"/>
<dbReference type="SUPFAM" id="SSF52821">
    <property type="entry name" value="Rhodanese/Cell cycle control phosphatase"/>
    <property type="match status" value="1"/>
</dbReference>
<dbReference type="InterPro" id="IPR036873">
    <property type="entry name" value="Rhodanese-like_dom_sf"/>
</dbReference>
<evidence type="ECO:0000259" key="1">
    <source>
        <dbReference type="PROSITE" id="PS50206"/>
    </source>
</evidence>
<dbReference type="InterPro" id="IPR001763">
    <property type="entry name" value="Rhodanese-like_dom"/>
</dbReference>
<dbReference type="PANTHER" id="PTHR44086:SF10">
    <property type="entry name" value="THIOSULFATE SULFURTRANSFERASE_RHODANESE-LIKE DOMAIN-CONTAINING PROTEIN 3"/>
    <property type="match status" value="1"/>
</dbReference>
<comment type="caution">
    <text evidence="2">The sequence shown here is derived from an EMBL/GenBank/DDBJ whole genome shotgun (WGS) entry which is preliminary data.</text>
</comment>